<evidence type="ECO:0000313" key="1">
    <source>
        <dbReference type="EMBL" id="CAA9453195.1"/>
    </source>
</evidence>
<dbReference type="EMBL" id="CADCVG010000050">
    <property type="protein sequence ID" value="CAA9453195.1"/>
    <property type="molecule type" value="Genomic_DNA"/>
</dbReference>
<sequence>MAYTTVLLQTITEVEGEGLNSPGALDLSYTVPQGCTAGVQYVRAGSTVKGMLNITLLQNGKVLRYVPVAAASTTHVPLAIVDELQPGAEVSVAVAAEGSGTLILDVGILEVNTS</sequence>
<dbReference type="AlphaFoldDB" id="A0A6J4QRY3"/>
<protein>
    <submittedName>
        <fullName evidence="1">Uncharacterized protein</fullName>
    </submittedName>
</protein>
<proteinExistence type="predicted"/>
<name>A0A6J4QRY3_9ACTN</name>
<reference evidence="1" key="1">
    <citation type="submission" date="2020-02" db="EMBL/GenBank/DDBJ databases">
        <authorList>
            <person name="Meier V. D."/>
        </authorList>
    </citation>
    <scope>NUCLEOTIDE SEQUENCE</scope>
    <source>
        <strain evidence="1">AVDCRST_MAG14</strain>
    </source>
</reference>
<accession>A0A6J4QRY3</accession>
<gene>
    <name evidence="1" type="ORF">AVDCRST_MAG14-1203</name>
</gene>
<organism evidence="1">
    <name type="scientific">uncultured Rubrobacteraceae bacterium</name>
    <dbReference type="NCBI Taxonomy" id="349277"/>
    <lineage>
        <taxon>Bacteria</taxon>
        <taxon>Bacillati</taxon>
        <taxon>Actinomycetota</taxon>
        <taxon>Rubrobacteria</taxon>
        <taxon>Rubrobacterales</taxon>
        <taxon>Rubrobacteraceae</taxon>
        <taxon>environmental samples</taxon>
    </lineage>
</organism>